<keyword evidence="3" id="KW-0804">Transcription</keyword>
<keyword evidence="4" id="KW-0472">Membrane</keyword>
<evidence type="ECO:0000256" key="2">
    <source>
        <dbReference type="ARBA" id="ARBA00023125"/>
    </source>
</evidence>
<dbReference type="SMART" id="SM00347">
    <property type="entry name" value="HTH_MARR"/>
    <property type="match status" value="1"/>
</dbReference>
<evidence type="ECO:0000256" key="3">
    <source>
        <dbReference type="ARBA" id="ARBA00023163"/>
    </source>
</evidence>
<keyword evidence="1" id="KW-0805">Transcription regulation</keyword>
<reference evidence="6" key="1">
    <citation type="submission" date="2021-11" db="EMBL/GenBank/DDBJ databases">
        <title>Description of a new species Pelosinus isolated from the bottom sediments of Lake Baikal.</title>
        <authorList>
            <person name="Zakharyuk A."/>
        </authorList>
    </citation>
    <scope>NUCLEOTIDE SEQUENCE</scope>
    <source>
        <strain evidence="6">Bkl1</strain>
    </source>
</reference>
<name>A0ABS8HW34_9FIRM</name>
<feature type="domain" description="HTH marR-type" evidence="5">
    <location>
        <begin position="41"/>
        <end position="175"/>
    </location>
</feature>
<protein>
    <submittedName>
        <fullName evidence="6">MarR family transcriptional regulator</fullName>
    </submittedName>
</protein>
<keyword evidence="4" id="KW-1133">Transmembrane helix</keyword>
<proteinExistence type="predicted"/>
<dbReference type="PANTHER" id="PTHR42756:SF1">
    <property type="entry name" value="TRANSCRIPTIONAL REPRESSOR OF EMRAB OPERON"/>
    <property type="match status" value="1"/>
</dbReference>
<dbReference type="PANTHER" id="PTHR42756">
    <property type="entry name" value="TRANSCRIPTIONAL REGULATOR, MARR"/>
    <property type="match status" value="1"/>
</dbReference>
<dbReference type="Proteomes" id="UP001165492">
    <property type="component" value="Unassembled WGS sequence"/>
</dbReference>
<evidence type="ECO:0000313" key="7">
    <source>
        <dbReference type="Proteomes" id="UP001165492"/>
    </source>
</evidence>
<dbReference type="InterPro" id="IPR036390">
    <property type="entry name" value="WH_DNA-bd_sf"/>
</dbReference>
<evidence type="ECO:0000259" key="5">
    <source>
        <dbReference type="PROSITE" id="PS50995"/>
    </source>
</evidence>
<dbReference type="SUPFAM" id="SSF46785">
    <property type="entry name" value="Winged helix' DNA-binding domain"/>
    <property type="match status" value="1"/>
</dbReference>
<sequence length="181" mass="20890">MSTRCYDIDHDLFYNLAAVTVVILTEFRYNKVMKKKSYATMSKFMRLIETIANSKMKQLDFGDGIVLYRGEIHMIRAIGDHPGMFISEIARYFGVTRAVVSKSVLKIEKSGYVRKVIDPLDKKRVQVYLTERGEAAYQAHNAFHLEKDDYIFAHLEGLSAKELEAVSVFLDKAQQMIDHHF</sequence>
<dbReference type="EMBL" id="JAJHJB010000032">
    <property type="protein sequence ID" value="MCC5467373.1"/>
    <property type="molecule type" value="Genomic_DNA"/>
</dbReference>
<evidence type="ECO:0000256" key="1">
    <source>
        <dbReference type="ARBA" id="ARBA00023015"/>
    </source>
</evidence>
<dbReference type="InterPro" id="IPR000835">
    <property type="entry name" value="HTH_MarR-typ"/>
</dbReference>
<feature type="transmembrane region" description="Helical" evidence="4">
    <location>
        <begin position="12"/>
        <end position="29"/>
    </location>
</feature>
<organism evidence="6 7">
    <name type="scientific">Pelosinus baikalensis</name>
    <dbReference type="NCBI Taxonomy" id="2892015"/>
    <lineage>
        <taxon>Bacteria</taxon>
        <taxon>Bacillati</taxon>
        <taxon>Bacillota</taxon>
        <taxon>Negativicutes</taxon>
        <taxon>Selenomonadales</taxon>
        <taxon>Sporomusaceae</taxon>
        <taxon>Pelosinus</taxon>
    </lineage>
</organism>
<dbReference type="InterPro" id="IPR036388">
    <property type="entry name" value="WH-like_DNA-bd_sf"/>
</dbReference>
<dbReference type="RefSeq" id="WP_229536385.1">
    <property type="nucleotide sequence ID" value="NZ_JAJHJB010000032.1"/>
</dbReference>
<keyword evidence="2" id="KW-0238">DNA-binding</keyword>
<keyword evidence="7" id="KW-1185">Reference proteome</keyword>
<gene>
    <name evidence="6" type="ORF">LMF89_18730</name>
</gene>
<evidence type="ECO:0000313" key="6">
    <source>
        <dbReference type="EMBL" id="MCC5467373.1"/>
    </source>
</evidence>
<comment type="caution">
    <text evidence="6">The sequence shown here is derived from an EMBL/GenBank/DDBJ whole genome shotgun (WGS) entry which is preliminary data.</text>
</comment>
<dbReference type="Pfam" id="PF12802">
    <property type="entry name" value="MarR_2"/>
    <property type="match status" value="1"/>
</dbReference>
<dbReference type="Gene3D" id="1.10.10.10">
    <property type="entry name" value="Winged helix-like DNA-binding domain superfamily/Winged helix DNA-binding domain"/>
    <property type="match status" value="1"/>
</dbReference>
<accession>A0ABS8HW34</accession>
<evidence type="ECO:0000256" key="4">
    <source>
        <dbReference type="SAM" id="Phobius"/>
    </source>
</evidence>
<keyword evidence="4" id="KW-0812">Transmembrane</keyword>
<dbReference type="PROSITE" id="PS50995">
    <property type="entry name" value="HTH_MARR_2"/>
    <property type="match status" value="1"/>
</dbReference>